<evidence type="ECO:0000256" key="4">
    <source>
        <dbReference type="PIRSR" id="PIRSR602678-1"/>
    </source>
</evidence>
<evidence type="ECO:0000313" key="8">
    <source>
        <dbReference type="Proteomes" id="UP001327314"/>
    </source>
</evidence>
<evidence type="ECO:0000256" key="2">
    <source>
        <dbReference type="ARBA" id="ARBA00022112"/>
    </source>
</evidence>
<dbReference type="Proteomes" id="UP001327314">
    <property type="component" value="Chromosome"/>
</dbReference>
<evidence type="ECO:0000256" key="3">
    <source>
        <dbReference type="ARBA" id="ARBA00022723"/>
    </source>
</evidence>
<dbReference type="AlphaFoldDB" id="A0A449AIK0"/>
<evidence type="ECO:0000313" key="5">
    <source>
        <dbReference type="EMBL" id="VEU64811.1"/>
    </source>
</evidence>
<evidence type="ECO:0000256" key="1">
    <source>
        <dbReference type="ARBA" id="ARBA00006964"/>
    </source>
</evidence>
<accession>A0A449AIK0</accession>
<feature type="binding site" evidence="4">
    <location>
        <position position="106"/>
    </location>
    <ligand>
        <name>a divalent metal cation</name>
        <dbReference type="ChEBI" id="CHEBI:60240"/>
        <label>1</label>
    </ligand>
</feature>
<dbReference type="EMBL" id="LR214986">
    <property type="protein sequence ID" value="VEU64811.1"/>
    <property type="molecule type" value="Genomic_DNA"/>
</dbReference>
<gene>
    <name evidence="5" type="ORF">NCTC10142_00571</name>
    <name evidence="6" type="ORF">RRG46_02560</name>
</gene>
<dbReference type="InterPro" id="IPR002678">
    <property type="entry name" value="DUF34/NIF3"/>
</dbReference>
<feature type="binding site" evidence="4">
    <location>
        <position position="65"/>
    </location>
    <ligand>
        <name>a divalent metal cation</name>
        <dbReference type="ChEBI" id="CHEBI:60240"/>
        <label>1</label>
    </ligand>
</feature>
<sequence>MTIKSFIQKLISLYPINCAEIWDPTGYSVKSQQHKKLKGVIFAIDLTNDVLEYAINNDCNLIVTHHPFIFNKTYESEFSNAPYKKAVYQSLKKMQITAFSIHTNYDAAKYGTSYQILKYLKLNNTLFDKDSPKHCAIFENKNTFINLINAFDEVFKFKNAIRTNFEVDDKHIFQKIAILAGSGSIEQINELHKTQNINLFITSDIKWNEWLNYQELNIKILEIPHLVEQVFSWAICEEIKKIYPNEKLYIKNIELPFSNLK</sequence>
<dbReference type="SUPFAM" id="SSF102705">
    <property type="entry name" value="NIF3 (NGG1p interacting factor 3)-like"/>
    <property type="match status" value="1"/>
</dbReference>
<protein>
    <recommendedName>
        <fullName evidence="2">GTP cyclohydrolase 1 type 2 homolog</fullName>
    </recommendedName>
</protein>
<keyword evidence="3 4" id="KW-0479">Metal-binding</keyword>
<dbReference type="Proteomes" id="UP000289506">
    <property type="component" value="Plasmid 13"/>
</dbReference>
<feature type="binding site" evidence="4">
    <location>
        <position position="228"/>
    </location>
    <ligand>
        <name>a divalent metal cation</name>
        <dbReference type="ChEBI" id="CHEBI:60240"/>
        <label>1</label>
    </ligand>
</feature>
<reference evidence="6 8" key="2">
    <citation type="submission" date="2023-12" db="EMBL/GenBank/DDBJ databases">
        <title>Hybrid Genome Assemblies of Mycoplasma cynos and Mycoplasma felis isolated from Dogs and Cats with Infectious Respiratory Disease.</title>
        <authorList>
            <person name="Framst I."/>
            <person name="Cai H."/>
            <person name="Ramesh P."/>
            <person name="Maboni G."/>
        </authorList>
    </citation>
    <scope>NUCLEOTIDE SEQUENCE [LARGE SCALE GENOMIC DNA]</scope>
    <source>
        <strain evidence="6 8">30510</strain>
    </source>
</reference>
<dbReference type="PANTHER" id="PTHR13799">
    <property type="entry name" value="NGG1 INTERACTING FACTOR 3"/>
    <property type="match status" value="1"/>
</dbReference>
<comment type="similarity">
    <text evidence="1">Belongs to the GTP cyclohydrolase I type 2/NIF3 family.</text>
</comment>
<evidence type="ECO:0000313" key="6">
    <source>
        <dbReference type="EMBL" id="WQQ19709.1"/>
    </source>
</evidence>
<dbReference type="RefSeq" id="WP_129720667.1">
    <property type="nucleotide sequence ID" value="NZ_CP141039.1"/>
</dbReference>
<keyword evidence="5" id="KW-0614">Plasmid</keyword>
<name>A0A449AIK0_9BACT</name>
<geneLocation type="plasmid" evidence="5 7">
    <name>13</name>
</geneLocation>
<organism evidence="5 7">
    <name type="scientific">Mycoplasmopsis cynos</name>
    <dbReference type="NCBI Taxonomy" id="171284"/>
    <lineage>
        <taxon>Bacteria</taxon>
        <taxon>Bacillati</taxon>
        <taxon>Mycoplasmatota</taxon>
        <taxon>Mycoplasmoidales</taxon>
        <taxon>Metamycoplasmataceae</taxon>
        <taxon>Mycoplasmopsis</taxon>
    </lineage>
</organism>
<feature type="binding site" evidence="4">
    <location>
        <position position="66"/>
    </location>
    <ligand>
        <name>a divalent metal cation</name>
        <dbReference type="ChEBI" id="CHEBI:60240"/>
        <label>1</label>
    </ligand>
</feature>
<reference evidence="5 7" key="1">
    <citation type="submission" date="2019-01" db="EMBL/GenBank/DDBJ databases">
        <authorList>
            <consortium name="Pathogen Informatics"/>
        </authorList>
    </citation>
    <scope>NUCLEOTIDE SEQUENCE [LARGE SCALE GENOMIC DNA]</scope>
    <source>
        <strain evidence="5 7">NCTC10142</strain>
        <plasmid evidence="7">13</plasmid>
    </source>
</reference>
<dbReference type="GO" id="GO:0046872">
    <property type="term" value="F:metal ion binding"/>
    <property type="evidence" value="ECO:0007669"/>
    <property type="project" value="UniProtKB-KW"/>
</dbReference>
<evidence type="ECO:0000313" key="7">
    <source>
        <dbReference type="Proteomes" id="UP000289506"/>
    </source>
</evidence>
<dbReference type="PANTHER" id="PTHR13799:SF14">
    <property type="entry name" value="GTP CYCLOHYDROLASE 1 TYPE 2 HOMOLOG"/>
    <property type="match status" value="1"/>
</dbReference>
<dbReference type="FunFam" id="3.40.1390.30:FF:000001">
    <property type="entry name" value="GTP cyclohydrolase 1 type 2"/>
    <property type="match status" value="1"/>
</dbReference>
<dbReference type="EMBL" id="CP141046">
    <property type="protein sequence ID" value="WQQ19709.1"/>
    <property type="molecule type" value="Genomic_DNA"/>
</dbReference>
<dbReference type="Pfam" id="PF01784">
    <property type="entry name" value="DUF34_NIF3"/>
    <property type="match status" value="1"/>
</dbReference>
<feature type="binding site" evidence="4">
    <location>
        <position position="225"/>
    </location>
    <ligand>
        <name>a divalent metal cation</name>
        <dbReference type="ChEBI" id="CHEBI:60240"/>
        <label>1</label>
    </ligand>
</feature>
<dbReference type="InterPro" id="IPR036069">
    <property type="entry name" value="DUF34/NIF3_sf"/>
</dbReference>
<dbReference type="Gene3D" id="3.40.1390.30">
    <property type="entry name" value="NIF3 (NGG1p interacting factor 3)-like"/>
    <property type="match status" value="1"/>
</dbReference>
<dbReference type="GO" id="GO:0005737">
    <property type="term" value="C:cytoplasm"/>
    <property type="evidence" value="ECO:0007669"/>
    <property type="project" value="TreeGrafter"/>
</dbReference>
<proteinExistence type="inferred from homology"/>